<dbReference type="RefSeq" id="WP_295577258.1">
    <property type="nucleotide sequence ID" value="NZ_FLQR01000010.1"/>
</dbReference>
<accession>A0A1Y5P6E9</accession>
<evidence type="ECO:0000256" key="4">
    <source>
        <dbReference type="ARBA" id="ARBA00022989"/>
    </source>
</evidence>
<evidence type="ECO:0000256" key="2">
    <source>
        <dbReference type="ARBA" id="ARBA00022475"/>
    </source>
</evidence>
<dbReference type="PANTHER" id="PTHR30213">
    <property type="entry name" value="INNER MEMBRANE PROTEIN YHJD"/>
    <property type="match status" value="1"/>
</dbReference>
<name>A0A1Y5P6E9_9MICO</name>
<dbReference type="PANTHER" id="PTHR30213:SF1">
    <property type="entry name" value="INNER MEMBRANE PROTEIN YHJD"/>
    <property type="match status" value="1"/>
</dbReference>
<feature type="transmembrane region" description="Helical" evidence="6">
    <location>
        <begin position="277"/>
        <end position="298"/>
    </location>
</feature>
<feature type="transmembrane region" description="Helical" evidence="6">
    <location>
        <begin position="74"/>
        <end position="104"/>
    </location>
</feature>
<keyword evidence="4 6" id="KW-1133">Transmembrane helix</keyword>
<evidence type="ECO:0000256" key="6">
    <source>
        <dbReference type="SAM" id="Phobius"/>
    </source>
</evidence>
<gene>
    <name evidence="7" type="ORF">MIPYR_60033</name>
</gene>
<dbReference type="AlphaFoldDB" id="A0A1Y5P6E9"/>
<dbReference type="Pfam" id="PF03631">
    <property type="entry name" value="Virul_fac_BrkB"/>
    <property type="match status" value="1"/>
</dbReference>
<evidence type="ECO:0000256" key="1">
    <source>
        <dbReference type="ARBA" id="ARBA00004651"/>
    </source>
</evidence>
<sequence length="415" mass="44778">MSDPASGDPAPHAPHRVAAAARAEEESLRVRWEARQTALRQRFDAPISRATALTRRTLGWFPVRVWRHFLQHNGFLLSAGVSYQALFAFFAAIYVAFAAVGLWLGGSPTAVRGLIEVINSYIPGLIGDADDGLISHAQVEQITSGNSGVLAVTGAIALVAAAWTAIGFVTFARRAVRDIFGLPYDSRSYVLLKARDLLAAVAFGSALVVGSVLSLVGTWSLRTVLSLFGFGTDSYLYNGTVQVLSVLVSLLINAAALAALFWFLTGTSRRWRTIWPGALVGSIAITLLQLAAGLLLAYTPTNPLLATFAIFVGLLVWFRVMGIATLVSAAWIAVTAKDENVPLLEKSEADRLREEHEALLLAARVRLRTAEEAHAAAPWYRRWWADRAVGQASDELAEVIAAAPAPPRRRGSLLE</sequence>
<keyword evidence="5 6" id="KW-0472">Membrane</keyword>
<dbReference type="GO" id="GO:0005886">
    <property type="term" value="C:plasma membrane"/>
    <property type="evidence" value="ECO:0007669"/>
    <property type="project" value="UniProtKB-SubCell"/>
</dbReference>
<evidence type="ECO:0000256" key="5">
    <source>
        <dbReference type="ARBA" id="ARBA00023136"/>
    </source>
</evidence>
<feature type="transmembrane region" description="Helical" evidence="6">
    <location>
        <begin position="304"/>
        <end position="334"/>
    </location>
</feature>
<proteinExistence type="predicted"/>
<keyword evidence="2" id="KW-1003">Cell membrane</keyword>
<evidence type="ECO:0000256" key="3">
    <source>
        <dbReference type="ARBA" id="ARBA00022692"/>
    </source>
</evidence>
<feature type="transmembrane region" description="Helical" evidence="6">
    <location>
        <begin position="197"/>
        <end position="221"/>
    </location>
</feature>
<reference evidence="7" key="1">
    <citation type="submission" date="2016-03" db="EMBL/GenBank/DDBJ databases">
        <authorList>
            <person name="Ploux O."/>
        </authorList>
    </citation>
    <scope>NUCLEOTIDE SEQUENCE</scope>
    <source>
        <strain evidence="7">UC1</strain>
    </source>
</reference>
<protein>
    <submittedName>
        <fullName evidence="7">Ribonuclease BN</fullName>
    </submittedName>
</protein>
<evidence type="ECO:0000313" key="7">
    <source>
        <dbReference type="EMBL" id="SBS74265.1"/>
    </source>
</evidence>
<comment type="subcellular location">
    <subcellularLocation>
        <location evidence="1">Cell membrane</location>
        <topology evidence="1">Multi-pass membrane protein</topology>
    </subcellularLocation>
</comment>
<dbReference type="InterPro" id="IPR017039">
    <property type="entry name" value="Virul_fac_BrkB"/>
</dbReference>
<feature type="transmembrane region" description="Helical" evidence="6">
    <location>
        <begin position="149"/>
        <end position="176"/>
    </location>
</feature>
<feature type="transmembrane region" description="Helical" evidence="6">
    <location>
        <begin position="241"/>
        <end position="265"/>
    </location>
</feature>
<keyword evidence="3 6" id="KW-0812">Transmembrane</keyword>
<dbReference type="EMBL" id="FLQR01000010">
    <property type="protein sequence ID" value="SBS74265.1"/>
    <property type="molecule type" value="Genomic_DNA"/>
</dbReference>
<organism evidence="7">
    <name type="scientific">uncultured Microbacterium sp</name>
    <dbReference type="NCBI Taxonomy" id="191216"/>
    <lineage>
        <taxon>Bacteria</taxon>
        <taxon>Bacillati</taxon>
        <taxon>Actinomycetota</taxon>
        <taxon>Actinomycetes</taxon>
        <taxon>Micrococcales</taxon>
        <taxon>Microbacteriaceae</taxon>
        <taxon>Microbacterium</taxon>
        <taxon>environmental samples</taxon>
    </lineage>
</organism>